<gene>
    <name evidence="4" type="ORF">HKK74_12055</name>
</gene>
<evidence type="ECO:0000256" key="2">
    <source>
        <dbReference type="ARBA" id="ARBA00022679"/>
    </source>
</evidence>
<dbReference type="Pfam" id="PF13692">
    <property type="entry name" value="Glyco_trans_1_4"/>
    <property type="match status" value="1"/>
</dbReference>
<evidence type="ECO:0000256" key="1">
    <source>
        <dbReference type="ARBA" id="ARBA00022676"/>
    </source>
</evidence>
<evidence type="ECO:0000313" key="5">
    <source>
        <dbReference type="Proteomes" id="UP000805614"/>
    </source>
</evidence>
<accession>A0ABR7LPC1</accession>
<keyword evidence="5" id="KW-1185">Reference proteome</keyword>
<reference evidence="4 5" key="1">
    <citation type="submission" date="2020-06" db="EMBL/GenBank/DDBJ databases">
        <title>Actinomadura xiongansis sp. nov., isolated from soil of Baiyangdian.</title>
        <authorList>
            <person name="Zhang X."/>
        </authorList>
    </citation>
    <scope>NUCLEOTIDE SEQUENCE [LARGE SCALE GENOMIC DNA]</scope>
    <source>
        <strain evidence="4 5">HBUM206468</strain>
    </source>
</reference>
<sequence>MRIVRLANFVTPSSGGMRTALRELGTGYAAAGHEPVLIVPGPEHRDEDTGQGRVITLPGPVVPGTGGYRVITARRSLRRLLDELTPDRIEVSDRTTLKWTGAWARARGVPSMMVSHDSLAGLVGLLGPRRLPLQWLADRYNGVVASSFDVVLCTTEWAAAEYRRVGAANLVRAPLGVDLALFGPERRSEWLRSTLAAPDEVLLVHCSRLSPEKRPERAVDTLAELRRRGVPAVLAVIGAGPRHGALVALADGLPIRFLGHVADRDLLAGLLATADVAIAPGPVETFGLAALEALASGTPVVVNRLSALPEVIGSAGVAADDHAAAYADAVEGLLDRPEHHRRAAARAQAERFDWQTAVDGFLHAHRLSPLTVSTGSSSLPGVV</sequence>
<keyword evidence="2" id="KW-0808">Transferase</keyword>
<evidence type="ECO:0000259" key="3">
    <source>
        <dbReference type="Pfam" id="PF13579"/>
    </source>
</evidence>
<name>A0ABR7LPC1_9ACTN</name>
<dbReference type="RefSeq" id="WP_187243236.1">
    <property type="nucleotide sequence ID" value="NZ_BAAAOK010000046.1"/>
</dbReference>
<dbReference type="InterPro" id="IPR028098">
    <property type="entry name" value="Glyco_trans_4-like_N"/>
</dbReference>
<organism evidence="4 5">
    <name type="scientific">Actinomadura alba</name>
    <dbReference type="NCBI Taxonomy" id="406431"/>
    <lineage>
        <taxon>Bacteria</taxon>
        <taxon>Bacillati</taxon>
        <taxon>Actinomycetota</taxon>
        <taxon>Actinomycetes</taxon>
        <taxon>Streptosporangiales</taxon>
        <taxon>Thermomonosporaceae</taxon>
        <taxon>Actinomadura</taxon>
    </lineage>
</organism>
<dbReference type="Gene3D" id="3.40.50.2000">
    <property type="entry name" value="Glycogen Phosphorylase B"/>
    <property type="match status" value="2"/>
</dbReference>
<protein>
    <submittedName>
        <fullName evidence="4">Glycosyltransferase</fullName>
    </submittedName>
</protein>
<feature type="domain" description="Glycosyltransferase subfamily 4-like N-terminal" evidence="3">
    <location>
        <begin position="15"/>
        <end position="169"/>
    </location>
</feature>
<dbReference type="SUPFAM" id="SSF53756">
    <property type="entry name" value="UDP-Glycosyltransferase/glycogen phosphorylase"/>
    <property type="match status" value="1"/>
</dbReference>
<evidence type="ECO:0000313" key="4">
    <source>
        <dbReference type="EMBL" id="MBC6466228.1"/>
    </source>
</evidence>
<dbReference type="PANTHER" id="PTHR45947">
    <property type="entry name" value="SULFOQUINOVOSYL TRANSFERASE SQD2"/>
    <property type="match status" value="1"/>
</dbReference>
<dbReference type="InterPro" id="IPR050194">
    <property type="entry name" value="Glycosyltransferase_grp1"/>
</dbReference>
<dbReference type="Proteomes" id="UP000805614">
    <property type="component" value="Unassembled WGS sequence"/>
</dbReference>
<keyword evidence="1" id="KW-0328">Glycosyltransferase</keyword>
<proteinExistence type="predicted"/>
<dbReference type="Pfam" id="PF13579">
    <property type="entry name" value="Glyco_trans_4_4"/>
    <property type="match status" value="1"/>
</dbReference>
<dbReference type="PANTHER" id="PTHR45947:SF3">
    <property type="entry name" value="SULFOQUINOVOSYL TRANSFERASE SQD2"/>
    <property type="match status" value="1"/>
</dbReference>
<dbReference type="EMBL" id="JABVEC010000007">
    <property type="protein sequence ID" value="MBC6466228.1"/>
    <property type="molecule type" value="Genomic_DNA"/>
</dbReference>
<comment type="caution">
    <text evidence="4">The sequence shown here is derived from an EMBL/GenBank/DDBJ whole genome shotgun (WGS) entry which is preliminary data.</text>
</comment>